<dbReference type="PANTHER" id="PTHR30146">
    <property type="entry name" value="LACI-RELATED TRANSCRIPTIONAL REPRESSOR"/>
    <property type="match status" value="1"/>
</dbReference>
<dbReference type="SUPFAM" id="SSF53822">
    <property type="entry name" value="Periplasmic binding protein-like I"/>
    <property type="match status" value="1"/>
</dbReference>
<evidence type="ECO:0000259" key="4">
    <source>
        <dbReference type="Pfam" id="PF13377"/>
    </source>
</evidence>
<dbReference type="GO" id="GO:0003700">
    <property type="term" value="F:DNA-binding transcription factor activity"/>
    <property type="evidence" value="ECO:0007669"/>
    <property type="project" value="TreeGrafter"/>
</dbReference>
<dbReference type="Proteomes" id="UP001152519">
    <property type="component" value="Unassembled WGS sequence"/>
</dbReference>
<dbReference type="InterPro" id="IPR046335">
    <property type="entry name" value="LacI/GalR-like_sensor"/>
</dbReference>
<dbReference type="AlphaFoldDB" id="A0A9W4E774"/>
<evidence type="ECO:0000313" key="5">
    <source>
        <dbReference type="EMBL" id="CAG6394401.1"/>
    </source>
</evidence>
<evidence type="ECO:0000313" key="6">
    <source>
        <dbReference type="Proteomes" id="UP001152519"/>
    </source>
</evidence>
<feature type="domain" description="Transcriptional regulator LacI/GalR-like sensor" evidence="4">
    <location>
        <begin position="2"/>
        <end position="67"/>
    </location>
</feature>
<dbReference type="GO" id="GO:0000976">
    <property type="term" value="F:transcription cis-regulatory region binding"/>
    <property type="evidence" value="ECO:0007669"/>
    <property type="project" value="TreeGrafter"/>
</dbReference>
<evidence type="ECO:0000256" key="1">
    <source>
        <dbReference type="ARBA" id="ARBA00023015"/>
    </source>
</evidence>
<sequence length="78" mass="8260">MPDDLSVVGFDDLPQARWSPPPLTTVRQPLAEMGAAAADMLLQLVQGQTPDVLRVELSTRLVVRDSSAAPPLAPAAAR</sequence>
<keyword evidence="2" id="KW-0238">DNA-binding</keyword>
<keyword evidence="6" id="KW-1185">Reference proteome</keyword>
<organism evidence="5 6">
    <name type="scientific">Actinacidiphila cocklensis</name>
    <dbReference type="NCBI Taxonomy" id="887465"/>
    <lineage>
        <taxon>Bacteria</taxon>
        <taxon>Bacillati</taxon>
        <taxon>Actinomycetota</taxon>
        <taxon>Actinomycetes</taxon>
        <taxon>Kitasatosporales</taxon>
        <taxon>Streptomycetaceae</taxon>
        <taxon>Actinacidiphila</taxon>
    </lineage>
</organism>
<comment type="caution">
    <text evidence="5">The sequence shown here is derived from an EMBL/GenBank/DDBJ whole genome shotgun (WGS) entry which is preliminary data.</text>
</comment>
<accession>A0A9W4E774</accession>
<keyword evidence="3" id="KW-0804">Transcription</keyword>
<dbReference type="Gene3D" id="3.40.50.2300">
    <property type="match status" value="2"/>
</dbReference>
<dbReference type="PANTHER" id="PTHR30146:SF153">
    <property type="entry name" value="LACTOSE OPERON REPRESSOR"/>
    <property type="match status" value="1"/>
</dbReference>
<gene>
    <name evidence="5" type="ORF">SCOCK_260095</name>
</gene>
<evidence type="ECO:0000256" key="2">
    <source>
        <dbReference type="ARBA" id="ARBA00023125"/>
    </source>
</evidence>
<reference evidence="5" key="1">
    <citation type="submission" date="2021-05" db="EMBL/GenBank/DDBJ databases">
        <authorList>
            <person name="Arsene-Ploetze F."/>
        </authorList>
    </citation>
    <scope>NUCLEOTIDE SEQUENCE</scope>
    <source>
        <strain evidence="5">DSM 42138</strain>
    </source>
</reference>
<keyword evidence="1" id="KW-0805">Transcription regulation</keyword>
<dbReference type="Pfam" id="PF13377">
    <property type="entry name" value="Peripla_BP_3"/>
    <property type="match status" value="1"/>
</dbReference>
<dbReference type="InterPro" id="IPR028082">
    <property type="entry name" value="Peripla_BP_I"/>
</dbReference>
<proteinExistence type="predicted"/>
<protein>
    <recommendedName>
        <fullName evidence="4">Transcriptional regulator LacI/GalR-like sensor domain-containing protein</fullName>
    </recommendedName>
</protein>
<evidence type="ECO:0000256" key="3">
    <source>
        <dbReference type="ARBA" id="ARBA00023163"/>
    </source>
</evidence>
<dbReference type="EMBL" id="CAJSLV010000055">
    <property type="protein sequence ID" value="CAG6394401.1"/>
    <property type="molecule type" value="Genomic_DNA"/>
</dbReference>
<name>A0A9W4E774_9ACTN</name>